<organism evidence="1 2">
    <name type="scientific">Porites evermanni</name>
    <dbReference type="NCBI Taxonomy" id="104178"/>
    <lineage>
        <taxon>Eukaryota</taxon>
        <taxon>Metazoa</taxon>
        <taxon>Cnidaria</taxon>
        <taxon>Anthozoa</taxon>
        <taxon>Hexacorallia</taxon>
        <taxon>Scleractinia</taxon>
        <taxon>Fungiina</taxon>
        <taxon>Poritidae</taxon>
        <taxon>Porites</taxon>
    </lineage>
</organism>
<keyword evidence="2" id="KW-1185">Reference proteome</keyword>
<comment type="caution">
    <text evidence="1">The sequence shown here is derived from an EMBL/GenBank/DDBJ whole genome shotgun (WGS) entry which is preliminary data.</text>
</comment>
<dbReference type="EMBL" id="CALNXI010000796">
    <property type="protein sequence ID" value="CAH3140164.1"/>
    <property type="molecule type" value="Genomic_DNA"/>
</dbReference>
<evidence type="ECO:0000313" key="1">
    <source>
        <dbReference type="EMBL" id="CAH3140164.1"/>
    </source>
</evidence>
<reference evidence="1 2" key="1">
    <citation type="submission" date="2022-05" db="EMBL/GenBank/DDBJ databases">
        <authorList>
            <consortium name="Genoscope - CEA"/>
            <person name="William W."/>
        </authorList>
    </citation>
    <scope>NUCLEOTIDE SEQUENCE [LARGE SCALE GENOMIC DNA]</scope>
</reference>
<evidence type="ECO:0000313" key="2">
    <source>
        <dbReference type="Proteomes" id="UP001159427"/>
    </source>
</evidence>
<gene>
    <name evidence="1" type="ORF">PEVE_00041604</name>
</gene>
<protein>
    <submittedName>
        <fullName evidence="1">Uncharacterized protein</fullName>
    </submittedName>
</protein>
<sequence>MALMHSFLRQHHGDMDPMETVMYGPSTSNQIELWWKELHERLEQFFKFSF</sequence>
<accession>A0ABN8PEU5</accession>
<name>A0ABN8PEU5_9CNID</name>
<proteinExistence type="predicted"/>
<dbReference type="Proteomes" id="UP001159427">
    <property type="component" value="Unassembled WGS sequence"/>
</dbReference>